<dbReference type="Pfam" id="PF01593">
    <property type="entry name" value="Amino_oxidase"/>
    <property type="match status" value="1"/>
</dbReference>
<dbReference type="InterPro" id="IPR036188">
    <property type="entry name" value="FAD/NAD-bd_sf"/>
</dbReference>
<comment type="caution">
    <text evidence="2">The sequence shown here is derived from an EMBL/GenBank/DDBJ whole genome shotgun (WGS) entry which is preliminary data.</text>
</comment>
<protein>
    <recommendedName>
        <fullName evidence="1">Amine oxidase domain-containing protein</fullName>
    </recommendedName>
</protein>
<dbReference type="Gene3D" id="3.50.50.60">
    <property type="entry name" value="FAD/NAD(P)-binding domain"/>
    <property type="match status" value="1"/>
</dbReference>
<evidence type="ECO:0000313" key="3">
    <source>
        <dbReference type="Proteomes" id="UP001558652"/>
    </source>
</evidence>
<dbReference type="Gene3D" id="3.90.660.10">
    <property type="match status" value="1"/>
</dbReference>
<organism evidence="2 3">
    <name type="scientific">Ranatra chinensis</name>
    <dbReference type="NCBI Taxonomy" id="642074"/>
    <lineage>
        <taxon>Eukaryota</taxon>
        <taxon>Metazoa</taxon>
        <taxon>Ecdysozoa</taxon>
        <taxon>Arthropoda</taxon>
        <taxon>Hexapoda</taxon>
        <taxon>Insecta</taxon>
        <taxon>Pterygota</taxon>
        <taxon>Neoptera</taxon>
        <taxon>Paraneoptera</taxon>
        <taxon>Hemiptera</taxon>
        <taxon>Heteroptera</taxon>
        <taxon>Panheteroptera</taxon>
        <taxon>Nepomorpha</taxon>
        <taxon>Nepidae</taxon>
        <taxon>Ranatrinae</taxon>
        <taxon>Ranatra</taxon>
    </lineage>
</organism>
<dbReference type="PANTHER" id="PTHR10742:SF416">
    <property type="entry name" value="SPERMINE OXIDASE"/>
    <property type="match status" value="1"/>
</dbReference>
<dbReference type="EMBL" id="JBFDAA010000002">
    <property type="protein sequence ID" value="KAL1139893.1"/>
    <property type="molecule type" value="Genomic_DNA"/>
</dbReference>
<feature type="domain" description="Amine oxidase" evidence="1">
    <location>
        <begin position="19"/>
        <end position="469"/>
    </location>
</feature>
<keyword evidence="3" id="KW-1185">Reference proteome</keyword>
<dbReference type="InterPro" id="IPR002937">
    <property type="entry name" value="Amino_oxidase"/>
</dbReference>
<evidence type="ECO:0000313" key="2">
    <source>
        <dbReference type="EMBL" id="KAL1139893.1"/>
    </source>
</evidence>
<reference evidence="2 3" key="1">
    <citation type="submission" date="2024-07" db="EMBL/GenBank/DDBJ databases">
        <title>Chromosome-level genome assembly of the water stick insect Ranatra chinensis (Heteroptera: Nepidae).</title>
        <authorList>
            <person name="Liu X."/>
        </authorList>
    </citation>
    <scope>NUCLEOTIDE SEQUENCE [LARGE SCALE GENOMIC DNA]</scope>
    <source>
        <strain evidence="2">Cailab_2021Rc</strain>
        <tissue evidence="2">Muscle</tissue>
    </source>
</reference>
<dbReference type="PANTHER" id="PTHR10742">
    <property type="entry name" value="FLAVIN MONOAMINE OXIDASE"/>
    <property type="match status" value="1"/>
</dbReference>
<gene>
    <name evidence="2" type="ORF">AAG570_006870</name>
</gene>
<dbReference type="SUPFAM" id="SSF54373">
    <property type="entry name" value="FAD-linked reductases, C-terminal domain"/>
    <property type="match status" value="1"/>
</dbReference>
<dbReference type="SUPFAM" id="SSF51905">
    <property type="entry name" value="FAD/NAD(P)-binding domain"/>
    <property type="match status" value="1"/>
</dbReference>
<accession>A0ABD0YVB5</accession>
<sequence>MSVSRCWDQPRVIIVGAGLAGLSAAQKFKQCDFHNFVILEANKRPGGRVNSYWMGDAVVELGAQWINGGSVANSIYNLASCEGLIPDPVERKTDNYSDETVFFTSDGRAIKPQRSEYLTFERIKKQAKALFSTPAGQRKGNLMHFFAVRMQQEILRYPEEWRYDAERIMCGLSNGIRSRWGEDLSNLSAGQFGSFHNLNGGLVRLPAGFLGITAPLLRNLPAENIKYNRKVDCISWGEDLVNSMGTRAVVKCCGGEQHCADYILITISLGVLKKHMDDLFTPRLPEYKREAINKLGYGHVTKVFLEYGLPWWAEGKASMKLAWSMDEIAERNDWKKGISSIEEVPASKQILVFSVGGPEARVLESCDENDIANEFTILLRKFTGDPTIPYPCNVLKTTWSSDDKFLGSFSFNAVGSGVGHRKDLSNPLPGICDPDPPILMFAGEATCDKYFSTAHGARMSGLREAQRILSLIHKFKGPPPIKTCSS</sequence>
<name>A0ABD0YVB5_9HEMI</name>
<dbReference type="AlphaFoldDB" id="A0ABD0YVB5"/>
<evidence type="ECO:0000259" key="1">
    <source>
        <dbReference type="Pfam" id="PF01593"/>
    </source>
</evidence>
<proteinExistence type="predicted"/>
<dbReference type="InterPro" id="IPR050281">
    <property type="entry name" value="Flavin_monoamine_oxidase"/>
</dbReference>
<dbReference type="Proteomes" id="UP001558652">
    <property type="component" value="Unassembled WGS sequence"/>
</dbReference>